<sequence length="57" mass="6512">MRRVLRYTFGQFFTKYTHNTKRDTTEPHDDIASGGKGMAVKGIGGGHRYASRFTLYI</sequence>
<dbReference type="EMBL" id="CAACVG010010132">
    <property type="protein sequence ID" value="VEN55103.1"/>
    <property type="molecule type" value="Genomic_DNA"/>
</dbReference>
<dbReference type="Proteomes" id="UP000410492">
    <property type="component" value="Unassembled WGS sequence"/>
</dbReference>
<protein>
    <submittedName>
        <fullName evidence="2">Uncharacterized protein</fullName>
    </submittedName>
</protein>
<dbReference type="EMBL" id="CAACVG010010134">
    <property type="protein sequence ID" value="VEN55110.1"/>
    <property type="molecule type" value="Genomic_DNA"/>
</dbReference>
<feature type="non-terminal residue" evidence="2">
    <location>
        <position position="57"/>
    </location>
</feature>
<evidence type="ECO:0000313" key="1">
    <source>
        <dbReference type="EMBL" id="VEN55103.1"/>
    </source>
</evidence>
<dbReference type="AlphaFoldDB" id="A0A653D4L5"/>
<organism evidence="2 4">
    <name type="scientific">Callosobruchus maculatus</name>
    <name type="common">Southern cowpea weevil</name>
    <name type="synonym">Pulse bruchid</name>
    <dbReference type="NCBI Taxonomy" id="64391"/>
    <lineage>
        <taxon>Eukaryota</taxon>
        <taxon>Metazoa</taxon>
        <taxon>Ecdysozoa</taxon>
        <taxon>Arthropoda</taxon>
        <taxon>Hexapoda</taxon>
        <taxon>Insecta</taxon>
        <taxon>Pterygota</taxon>
        <taxon>Neoptera</taxon>
        <taxon>Endopterygota</taxon>
        <taxon>Coleoptera</taxon>
        <taxon>Polyphaga</taxon>
        <taxon>Cucujiformia</taxon>
        <taxon>Chrysomeloidea</taxon>
        <taxon>Chrysomelidae</taxon>
        <taxon>Bruchinae</taxon>
        <taxon>Bruchini</taxon>
        <taxon>Callosobruchus</taxon>
    </lineage>
</organism>
<reference evidence="2 4" key="1">
    <citation type="submission" date="2019-01" db="EMBL/GenBank/DDBJ databases">
        <authorList>
            <person name="Sayadi A."/>
        </authorList>
    </citation>
    <scope>NUCLEOTIDE SEQUENCE [LARGE SCALE GENOMIC DNA]</scope>
</reference>
<accession>A0A653D4L5</accession>
<evidence type="ECO:0000313" key="3">
    <source>
        <dbReference type="EMBL" id="VEN55110.1"/>
    </source>
</evidence>
<keyword evidence="4" id="KW-1185">Reference proteome</keyword>
<proteinExistence type="predicted"/>
<name>A0A653D4L5_CALMS</name>
<dbReference type="EMBL" id="CAACVG010010134">
    <property type="protein sequence ID" value="VEN55109.1"/>
    <property type="molecule type" value="Genomic_DNA"/>
</dbReference>
<evidence type="ECO:0000313" key="4">
    <source>
        <dbReference type="Proteomes" id="UP000410492"/>
    </source>
</evidence>
<evidence type="ECO:0000313" key="2">
    <source>
        <dbReference type="EMBL" id="VEN55109.1"/>
    </source>
</evidence>
<gene>
    <name evidence="1" type="ORF">CALMAC_LOCUS14375</name>
    <name evidence="2" type="ORF">CALMAC_LOCUS14381</name>
    <name evidence="3" type="ORF">CALMAC_LOCUS14382</name>
</gene>